<feature type="region of interest" description="Disordered" evidence="1">
    <location>
        <begin position="20"/>
        <end position="113"/>
    </location>
</feature>
<name>A0AAV2TVX8_CALDB</name>
<feature type="region of interest" description="Disordered" evidence="1">
    <location>
        <begin position="263"/>
        <end position="283"/>
    </location>
</feature>
<feature type="compositionally biased region" description="Basic and acidic residues" evidence="1">
    <location>
        <begin position="99"/>
        <end position="113"/>
    </location>
</feature>
<evidence type="ECO:0000313" key="2">
    <source>
        <dbReference type="EMBL" id="CAL5140823.1"/>
    </source>
</evidence>
<comment type="caution">
    <text evidence="2">The sequence shown here is derived from an EMBL/GenBank/DDBJ whole genome shotgun (WGS) entry which is preliminary data.</text>
</comment>
<evidence type="ECO:0000256" key="1">
    <source>
        <dbReference type="SAM" id="MobiDB-lite"/>
    </source>
</evidence>
<reference evidence="2" key="1">
    <citation type="submission" date="2024-06" db="EMBL/GenBank/DDBJ databases">
        <authorList>
            <person name="Liu X."/>
            <person name="Lenzi L."/>
            <person name="Haldenby T S."/>
            <person name="Uol C."/>
        </authorList>
    </citation>
    <scope>NUCLEOTIDE SEQUENCE</scope>
</reference>
<protein>
    <submittedName>
        <fullName evidence="2">Uncharacterized protein</fullName>
    </submittedName>
</protein>
<evidence type="ECO:0000313" key="3">
    <source>
        <dbReference type="Proteomes" id="UP001497525"/>
    </source>
</evidence>
<proteinExistence type="predicted"/>
<sequence length="382" mass="43739">MVIKRYYEGPLKESRCCSLRPFTMSGQPSSRHRKQRFPRLDRRKLLGTGAQGSTSDDDFLSDEDSGGLPKRARIIPMNKPFRPIKPPIDSKDASMSNCRIDKRARDEHNEQERSRRRELAVIYELIRCSFSEEDLRYLGPCNGPKSIDKLSYPQVLQVAYHLLREEHHNLILFERTLNEIKRIEKELVSVGLPVPERPTYPSITENYRKVVQLVDNLLKHDKSARTPDGVYEVTPAERAALGNRQLALLRPRPYGTVLDSSSYPEQVLRGSGGSRRYVRPEGHYPRYSELPSLTPNRRPTWQRVNPKLKRSASEISMDGMESDAFSAALSPLSISMNTGNTSEKYDDGLLTRQQLQYIDDDLLHPELDSDPDVALDLFPQFS</sequence>
<feature type="compositionally biased region" description="Acidic residues" evidence="1">
    <location>
        <begin position="55"/>
        <end position="65"/>
    </location>
</feature>
<accession>A0AAV2TVX8</accession>
<organism evidence="2 3">
    <name type="scientific">Calicophoron daubneyi</name>
    <name type="common">Rumen fluke</name>
    <name type="synonym">Paramphistomum daubneyi</name>
    <dbReference type="NCBI Taxonomy" id="300641"/>
    <lineage>
        <taxon>Eukaryota</taxon>
        <taxon>Metazoa</taxon>
        <taxon>Spiralia</taxon>
        <taxon>Lophotrochozoa</taxon>
        <taxon>Platyhelminthes</taxon>
        <taxon>Trematoda</taxon>
        <taxon>Digenea</taxon>
        <taxon>Plagiorchiida</taxon>
        <taxon>Pronocephalata</taxon>
        <taxon>Paramphistomoidea</taxon>
        <taxon>Paramphistomidae</taxon>
        <taxon>Calicophoron</taxon>
    </lineage>
</organism>
<dbReference type="Proteomes" id="UP001497525">
    <property type="component" value="Unassembled WGS sequence"/>
</dbReference>
<gene>
    <name evidence="2" type="ORF">CDAUBV1_LOCUS16126</name>
</gene>
<dbReference type="EMBL" id="CAXLJL010000800">
    <property type="protein sequence ID" value="CAL5140823.1"/>
    <property type="molecule type" value="Genomic_DNA"/>
</dbReference>
<dbReference type="AlphaFoldDB" id="A0AAV2TVX8"/>